<feature type="compositionally biased region" description="Basic residues" evidence="4">
    <location>
        <begin position="1399"/>
        <end position="1412"/>
    </location>
</feature>
<dbReference type="CDD" id="cd12430">
    <property type="entry name" value="RRM_LARP4_5_like"/>
    <property type="match status" value="1"/>
</dbReference>
<dbReference type="Pfam" id="PF05383">
    <property type="entry name" value="La"/>
    <property type="match status" value="1"/>
</dbReference>
<evidence type="ECO:0000256" key="2">
    <source>
        <dbReference type="ARBA" id="ARBA00022884"/>
    </source>
</evidence>
<dbReference type="SMART" id="SM00715">
    <property type="entry name" value="LA"/>
    <property type="match status" value="1"/>
</dbReference>
<organism evidence="7 8">
    <name type="scientific">Perca flavescens</name>
    <name type="common">American yellow perch</name>
    <name type="synonym">Morone flavescens</name>
    <dbReference type="NCBI Taxonomy" id="8167"/>
    <lineage>
        <taxon>Eukaryota</taxon>
        <taxon>Metazoa</taxon>
        <taxon>Chordata</taxon>
        <taxon>Craniata</taxon>
        <taxon>Vertebrata</taxon>
        <taxon>Euteleostomi</taxon>
        <taxon>Actinopterygii</taxon>
        <taxon>Neopterygii</taxon>
        <taxon>Teleostei</taxon>
        <taxon>Neoteleostei</taxon>
        <taxon>Acanthomorphata</taxon>
        <taxon>Eupercaria</taxon>
        <taxon>Perciformes</taxon>
        <taxon>Percoidei</taxon>
        <taxon>Percidae</taxon>
        <taxon>Percinae</taxon>
        <taxon>Perca</taxon>
    </lineage>
</organism>
<dbReference type="InterPro" id="IPR006630">
    <property type="entry name" value="La_HTH"/>
</dbReference>
<keyword evidence="8" id="KW-1185">Reference proteome</keyword>
<comment type="caution">
    <text evidence="7">The sequence shown here is derived from an EMBL/GenBank/DDBJ whole genome shotgun (WGS) entry which is preliminary data.</text>
</comment>
<dbReference type="InterPro" id="IPR000504">
    <property type="entry name" value="RRM_dom"/>
</dbReference>
<keyword evidence="1" id="KW-0597">Phosphoprotein</keyword>
<feature type="compositionally biased region" description="Pro residues" evidence="4">
    <location>
        <begin position="680"/>
        <end position="691"/>
    </location>
</feature>
<feature type="domain" description="HTH La-type RNA-binding" evidence="6">
    <location>
        <begin position="1114"/>
        <end position="1203"/>
    </location>
</feature>
<protein>
    <recommendedName>
        <fullName evidence="9">HTH La-type RNA-binding domain-containing protein</fullName>
    </recommendedName>
</protein>
<keyword evidence="2 3" id="KW-0694">RNA-binding</keyword>
<dbReference type="InterPro" id="IPR045180">
    <property type="entry name" value="La_dom_prot"/>
</dbReference>
<proteinExistence type="predicted"/>
<feature type="compositionally biased region" description="Polar residues" evidence="4">
    <location>
        <begin position="1519"/>
        <end position="1534"/>
    </location>
</feature>
<dbReference type="STRING" id="8167.A0A484C1A1"/>
<feature type="region of interest" description="Disordered" evidence="4">
    <location>
        <begin position="301"/>
        <end position="394"/>
    </location>
</feature>
<feature type="region of interest" description="Disordered" evidence="4">
    <location>
        <begin position="1519"/>
        <end position="1586"/>
    </location>
</feature>
<dbReference type="SUPFAM" id="SSF54928">
    <property type="entry name" value="RNA-binding domain, RBD"/>
    <property type="match status" value="1"/>
</dbReference>
<feature type="region of interest" description="Disordered" evidence="4">
    <location>
        <begin position="1"/>
        <end position="31"/>
    </location>
</feature>
<dbReference type="PROSITE" id="PS50102">
    <property type="entry name" value="RRM"/>
    <property type="match status" value="1"/>
</dbReference>
<feature type="compositionally biased region" description="Polar residues" evidence="4">
    <location>
        <begin position="329"/>
        <end position="343"/>
    </location>
</feature>
<feature type="region of interest" description="Disordered" evidence="4">
    <location>
        <begin position="416"/>
        <end position="441"/>
    </location>
</feature>
<feature type="region of interest" description="Disordered" evidence="4">
    <location>
        <begin position="547"/>
        <end position="701"/>
    </location>
</feature>
<feature type="compositionally biased region" description="Basic and acidic residues" evidence="4">
    <location>
        <begin position="601"/>
        <end position="612"/>
    </location>
</feature>
<dbReference type="PANTHER" id="PTHR22792">
    <property type="entry name" value="LUPUS LA PROTEIN-RELATED"/>
    <property type="match status" value="1"/>
</dbReference>
<dbReference type="GO" id="GO:0045727">
    <property type="term" value="P:positive regulation of translation"/>
    <property type="evidence" value="ECO:0007669"/>
    <property type="project" value="TreeGrafter"/>
</dbReference>
<evidence type="ECO:0000313" key="8">
    <source>
        <dbReference type="Proteomes" id="UP000295070"/>
    </source>
</evidence>
<feature type="region of interest" description="Disordered" evidence="4">
    <location>
        <begin position="1352"/>
        <end position="1477"/>
    </location>
</feature>
<name>A0A484C1A1_PERFV</name>
<dbReference type="GO" id="GO:0003730">
    <property type="term" value="F:mRNA 3'-UTR binding"/>
    <property type="evidence" value="ECO:0007669"/>
    <property type="project" value="TreeGrafter"/>
</dbReference>
<dbReference type="Pfam" id="PF26088">
    <property type="entry name" value="RRM_LARP4"/>
    <property type="match status" value="1"/>
</dbReference>
<dbReference type="Proteomes" id="UP000295070">
    <property type="component" value="Chromosome 22"/>
</dbReference>
<dbReference type="SUPFAM" id="SSF46785">
    <property type="entry name" value="Winged helix' DNA-binding domain"/>
    <property type="match status" value="1"/>
</dbReference>
<feature type="domain" description="RRM" evidence="5">
    <location>
        <begin position="1200"/>
        <end position="1275"/>
    </location>
</feature>
<feature type="compositionally biased region" description="Low complexity" evidence="4">
    <location>
        <begin position="1374"/>
        <end position="1394"/>
    </location>
</feature>
<dbReference type="Gene3D" id="3.30.70.330">
    <property type="match status" value="1"/>
</dbReference>
<evidence type="ECO:0000259" key="6">
    <source>
        <dbReference type="PROSITE" id="PS50961"/>
    </source>
</evidence>
<feature type="compositionally biased region" description="Basic and acidic residues" evidence="4">
    <location>
        <begin position="418"/>
        <end position="430"/>
    </location>
</feature>
<evidence type="ECO:0000256" key="3">
    <source>
        <dbReference type="PROSITE-ProRule" id="PRU00332"/>
    </source>
</evidence>
<dbReference type="GO" id="GO:0010494">
    <property type="term" value="C:cytoplasmic stress granule"/>
    <property type="evidence" value="ECO:0007669"/>
    <property type="project" value="TreeGrafter"/>
</dbReference>
<feature type="compositionally biased region" description="Basic residues" evidence="4">
    <location>
        <begin position="1356"/>
        <end position="1365"/>
    </location>
</feature>
<feature type="compositionally biased region" description="Basic and acidic residues" evidence="4">
    <location>
        <begin position="566"/>
        <end position="584"/>
    </location>
</feature>
<dbReference type="InterPro" id="IPR058699">
    <property type="entry name" value="RRM_LARP4/4B"/>
</dbReference>
<dbReference type="EMBL" id="SCKG01000022">
    <property type="protein sequence ID" value="TDG97579.1"/>
    <property type="molecule type" value="Genomic_DNA"/>
</dbReference>
<evidence type="ECO:0000256" key="1">
    <source>
        <dbReference type="ARBA" id="ARBA00022553"/>
    </source>
</evidence>
<accession>A0A484C1A1</accession>
<dbReference type="GO" id="GO:0005829">
    <property type="term" value="C:cytosol"/>
    <property type="evidence" value="ECO:0007669"/>
    <property type="project" value="TreeGrafter"/>
</dbReference>
<feature type="compositionally biased region" description="Low complexity" evidence="4">
    <location>
        <begin position="1442"/>
        <end position="1454"/>
    </location>
</feature>
<feature type="region of interest" description="Disordered" evidence="4">
    <location>
        <begin position="50"/>
        <end position="78"/>
    </location>
</feature>
<evidence type="ECO:0008006" key="9">
    <source>
        <dbReference type="Google" id="ProtNLM"/>
    </source>
</evidence>
<dbReference type="InterPro" id="IPR036390">
    <property type="entry name" value="WH_DNA-bd_sf"/>
</dbReference>
<evidence type="ECO:0000259" key="5">
    <source>
        <dbReference type="PROSITE" id="PS50102"/>
    </source>
</evidence>
<dbReference type="SMART" id="SM00360">
    <property type="entry name" value="RRM"/>
    <property type="match status" value="1"/>
</dbReference>
<dbReference type="PANTHER" id="PTHR22792:SF43">
    <property type="entry name" value="LA-RELATED PROTEIN 4B"/>
    <property type="match status" value="1"/>
</dbReference>
<dbReference type="InterPro" id="IPR035979">
    <property type="entry name" value="RBD_domain_sf"/>
</dbReference>
<gene>
    <name evidence="7" type="ORF">EPR50_G00227120</name>
</gene>
<evidence type="ECO:0000256" key="4">
    <source>
        <dbReference type="SAM" id="MobiDB-lite"/>
    </source>
</evidence>
<feature type="compositionally biased region" description="Polar residues" evidence="4">
    <location>
        <begin position="11"/>
        <end position="21"/>
    </location>
</feature>
<dbReference type="InterPro" id="IPR012677">
    <property type="entry name" value="Nucleotide-bd_a/b_plait_sf"/>
</dbReference>
<feature type="compositionally biased region" description="Basic and acidic residues" evidence="4">
    <location>
        <begin position="1431"/>
        <end position="1440"/>
    </location>
</feature>
<dbReference type="Gene3D" id="1.10.10.10">
    <property type="entry name" value="Winged helix-like DNA-binding domain superfamily/Winged helix DNA-binding domain"/>
    <property type="match status" value="1"/>
</dbReference>
<evidence type="ECO:0000313" key="7">
    <source>
        <dbReference type="EMBL" id="TDG97579.1"/>
    </source>
</evidence>
<sequence length="1586" mass="172455">MGCCFSKELNPGQQSERSSLLQPPLPDGLNDVTDQVRQHAAAVAQHVCLDEEEKRVADGPAQRKPAEDEESPPELGNKVWTEAAVASGDSTTRSERDFKAASTRDEKGAIIITTSTNIHTNPETEVGMTHTGMPSCGPAPYMEVPTRSPAKQKIVENATLRALWFNQLPDRHPSKKCWLSPARLPSANCQGNVTGSEVSDNQRPPTLVSECRETRWDYPKAEHNEEEGEDVCVVATTLGQGFETRTRSFYSICSIDADDLEHDHVHSQSQTAGATHSLRTAEAETAALPCMAESLASGRSHTQASTACGQEYVPESKTTSQSRDEEPASSHQSSTILSQTHPENSLPAEETSLPHPVVEQVDHSSSDPLPMPSSQINSEEPRASTPDGTPFKDLDCQTAAKDTLESMDYMLMTSHANESARVEEENKREASSSSSSKLKPLHRDEVFSPLSGGPFEMDKSSLQREAIPLRICRGHSEEGDVGYSGTAGTTLTEVSSIPSISAESTLPIELTAFSCRTHLTPLSDFKTTSHPCDFIISDKFDVNSNDPTFELSSIKPPGQDVVDPPESDHSDDRDKRRDRFDVKTEGAVASDEPLQDVVMSGDDRQAAKEPKPEVCQNGKPVERGDVADVLPETAPNTSRPDTSTAVNASLALRGPEDLSLGPLTLPPPAESELSVTASFTPPPSSSSPCTPPVEGKRSFCPETEANPTEIKCRQIQLEENPPEKVFIHACEEGEDAAAAQGTRIDAPVKHESADTVEQPQTASEPPVILSSRVSSDCVNPDADIGLPNDTAERFPRAGDSSNEIYFEEINGIQIHISQQGEMSALDSDIPPETPNISATGAPPRGVEVGTGICDDSYVIPNDFSCPDGSVLGCQEDMIPVDPGQIDVYASTPSYEIHFLGREPPATAEEGEREGGMREMVSELLGEDADSSVCRLYPHPWIKLGLEDSCGAWAQGASDAEPSQGESRTGADVEQIPALVSELQPSMALLGAYPYSTVMPQGRCVWDWHTDCTQSGKKDLAGLSEQEPVAVPSLNPNAEVWTNHNFNLDVPGPAFLQAHEPWLQFPSDLTNQEGYEFQLENLGLAEAVVEADPSTPEYQTLCAEASVVNGEPIDPPVTDETREELRSVLESCLTREHLGNDLYLNSQMDSDQYVPIATLASLDKIKRISTDLDLIAGILKSLPLVQVAPCGQKVRPSQSRCVVILREIPDTTPKEEVEALFDGENIPKFLSCEFVSNDNWFVTFKSETDAQQAYKYLREEVREFKGKPIMVRIKAKTMAVTSFAPKNGYRPAQLDQCGNPYRPYFPPSSYQQPCPTQQLYDFTNDVWASAAAGYQECADHQTLMNDFINGFSSFKPHNPHRMRRGSRWSNSDRWQSSLNDSSQSSEQAPAEGSSSPPRPGRGRSRGTMRRPSRGVRSEPTSDRGRRGNLSQRRRENPRSWDKSAASNRNAQSQSPPRQPSPPPELGLTSFPPLPPAKTAMATVQAANGNVKVPVKISSPCAPVPTKSQEPQPILEQNVTARAETTSEANPAQLTQEPVAESKRLSYAQICQRVSSNEPAPPADFAPSEAAHTPTFPGQASKPDVLPQ</sequence>
<dbReference type="PROSITE" id="PS50961">
    <property type="entry name" value="HTH_LA"/>
    <property type="match status" value="1"/>
</dbReference>
<feature type="compositionally biased region" description="Polar residues" evidence="4">
    <location>
        <begin position="634"/>
        <end position="647"/>
    </location>
</feature>
<reference evidence="7 8" key="1">
    <citation type="submission" date="2019-01" db="EMBL/GenBank/DDBJ databases">
        <title>A chromosome-scale genome assembly of the yellow perch, Perca flavescens.</title>
        <authorList>
            <person name="Feron R."/>
            <person name="Morvezen R."/>
            <person name="Bestin A."/>
            <person name="Haffray P."/>
            <person name="Klopp C."/>
            <person name="Zahm M."/>
            <person name="Cabau C."/>
            <person name="Roques C."/>
            <person name="Donnadieu C."/>
            <person name="Bouchez O."/>
            <person name="Christie M."/>
            <person name="Larson W."/>
            <person name="Guiguen Y."/>
        </authorList>
    </citation>
    <scope>NUCLEOTIDE SEQUENCE [LARGE SCALE GENOMIC DNA]</scope>
    <source>
        <strain evidence="7">YP-PL-M2</strain>
        <tissue evidence="7">Blood</tissue>
    </source>
</reference>
<feature type="compositionally biased region" description="Basic and acidic residues" evidence="4">
    <location>
        <begin position="1414"/>
        <end position="1424"/>
    </location>
</feature>
<dbReference type="InterPro" id="IPR036388">
    <property type="entry name" value="WH-like_DNA-bd_sf"/>
</dbReference>